<name>A0A510TXW0_9LACO</name>
<dbReference type="KEGG" id="lhb:D1010_01565"/>
<sequence>MMVGRKVTNAEVVLTFIELLIVLGVLLHGWVQTVMPWFATVMVPLTVIVLLWTWLTAWRHDGQWPLVDHIMMSVLILIWLANLYSQMMLSGLIYDRVNGIALIALALYWIIHGVGPNWAANHSKKI</sequence>
<proteinExistence type="predicted"/>
<accession>A0A510TXW0</accession>
<reference evidence="1 2" key="1">
    <citation type="submission" date="2019-10" db="EMBL/GenBank/DDBJ databases">
        <title>The completed genome of Lactobacillus harbinensis M1.</title>
        <authorList>
            <person name="Zheng Y."/>
        </authorList>
    </citation>
    <scope>NUCLEOTIDE SEQUENCE [LARGE SCALE GENOMIC DNA]</scope>
    <source>
        <strain evidence="1 2">M1</strain>
    </source>
</reference>
<dbReference type="GeneID" id="78511040"/>
<organism evidence="1 2">
    <name type="scientific">Schleiferilactobacillus harbinensis</name>
    <dbReference type="NCBI Taxonomy" id="304207"/>
    <lineage>
        <taxon>Bacteria</taxon>
        <taxon>Bacillati</taxon>
        <taxon>Bacillota</taxon>
        <taxon>Bacilli</taxon>
        <taxon>Lactobacillales</taxon>
        <taxon>Lactobacillaceae</taxon>
        <taxon>Schleiferilactobacillus</taxon>
    </lineage>
</organism>
<evidence type="ECO:0000313" key="1">
    <source>
        <dbReference type="EMBL" id="QFR22235.1"/>
    </source>
</evidence>
<dbReference type="Proteomes" id="UP000326779">
    <property type="component" value="Chromosome"/>
</dbReference>
<dbReference type="RefSeq" id="WP_146995237.1">
    <property type="nucleotide sequence ID" value="NZ_BJTX01000070.1"/>
</dbReference>
<dbReference type="AlphaFoldDB" id="A0A510TXW0"/>
<dbReference type="EMBL" id="CP045143">
    <property type="protein sequence ID" value="QFR22235.1"/>
    <property type="molecule type" value="Genomic_DNA"/>
</dbReference>
<protein>
    <submittedName>
        <fullName evidence="1">Uncharacterized protein</fullName>
    </submittedName>
</protein>
<gene>
    <name evidence="1" type="ORF">D1010_01565</name>
</gene>
<evidence type="ECO:0000313" key="2">
    <source>
        <dbReference type="Proteomes" id="UP000326779"/>
    </source>
</evidence>